<evidence type="ECO:0000256" key="1">
    <source>
        <dbReference type="PROSITE-ProRule" id="PRU00267"/>
    </source>
</evidence>
<dbReference type="PROSITE" id="PS50118">
    <property type="entry name" value="HMG_BOX_2"/>
    <property type="match status" value="1"/>
</dbReference>
<dbReference type="Proteomes" id="UP000054538">
    <property type="component" value="Unassembled WGS sequence"/>
</dbReference>
<reference evidence="5" key="2">
    <citation type="submission" date="2015-01" db="EMBL/GenBank/DDBJ databases">
        <title>Evolutionary Origins and Diversification of the Mycorrhizal Mutualists.</title>
        <authorList>
            <consortium name="DOE Joint Genome Institute"/>
            <consortium name="Mycorrhizal Genomics Consortium"/>
            <person name="Kohler A."/>
            <person name="Kuo A."/>
            <person name="Nagy L.G."/>
            <person name="Floudas D."/>
            <person name="Copeland A."/>
            <person name="Barry K.W."/>
            <person name="Cichocki N."/>
            <person name="Veneault-Fourrey C."/>
            <person name="LaButti K."/>
            <person name="Lindquist E.A."/>
            <person name="Lipzen A."/>
            <person name="Lundell T."/>
            <person name="Morin E."/>
            <person name="Murat C."/>
            <person name="Riley R."/>
            <person name="Ohm R."/>
            <person name="Sun H."/>
            <person name="Tunlid A."/>
            <person name="Henrissat B."/>
            <person name="Grigoriev I.V."/>
            <person name="Hibbett D.S."/>
            <person name="Martin F."/>
        </authorList>
    </citation>
    <scope>NUCLEOTIDE SEQUENCE [LARGE SCALE GENOMIC DNA]</scope>
    <source>
        <strain evidence="5">Ve08.2h10</strain>
    </source>
</reference>
<feature type="compositionally biased region" description="Basic and acidic residues" evidence="2">
    <location>
        <begin position="22"/>
        <end position="31"/>
    </location>
</feature>
<keyword evidence="1" id="KW-0238">DNA-binding</keyword>
<organism evidence="4 5">
    <name type="scientific">Paxillus rubicundulus Ve08.2h10</name>
    <dbReference type="NCBI Taxonomy" id="930991"/>
    <lineage>
        <taxon>Eukaryota</taxon>
        <taxon>Fungi</taxon>
        <taxon>Dikarya</taxon>
        <taxon>Basidiomycota</taxon>
        <taxon>Agaricomycotina</taxon>
        <taxon>Agaricomycetes</taxon>
        <taxon>Agaricomycetidae</taxon>
        <taxon>Boletales</taxon>
        <taxon>Paxilineae</taxon>
        <taxon>Paxillaceae</taxon>
        <taxon>Paxillus</taxon>
    </lineage>
</organism>
<dbReference type="Pfam" id="PF00505">
    <property type="entry name" value="HMG_box"/>
    <property type="match status" value="1"/>
</dbReference>
<feature type="compositionally biased region" description="Low complexity" evidence="2">
    <location>
        <begin position="1"/>
        <end position="12"/>
    </location>
</feature>
<dbReference type="HOGENOM" id="CLU_141733_0_0_1"/>
<reference evidence="4 5" key="1">
    <citation type="submission" date="2014-04" db="EMBL/GenBank/DDBJ databases">
        <authorList>
            <consortium name="DOE Joint Genome Institute"/>
            <person name="Kuo A."/>
            <person name="Kohler A."/>
            <person name="Jargeat P."/>
            <person name="Nagy L.G."/>
            <person name="Floudas D."/>
            <person name="Copeland A."/>
            <person name="Barry K.W."/>
            <person name="Cichocki N."/>
            <person name="Veneault-Fourrey C."/>
            <person name="LaButti K."/>
            <person name="Lindquist E.A."/>
            <person name="Lipzen A."/>
            <person name="Lundell T."/>
            <person name="Morin E."/>
            <person name="Murat C."/>
            <person name="Sun H."/>
            <person name="Tunlid A."/>
            <person name="Henrissat B."/>
            <person name="Grigoriev I.V."/>
            <person name="Hibbett D.S."/>
            <person name="Martin F."/>
            <person name="Nordberg H.P."/>
            <person name="Cantor M.N."/>
            <person name="Hua S.X."/>
        </authorList>
    </citation>
    <scope>NUCLEOTIDE SEQUENCE [LARGE SCALE GENOMIC DNA]</scope>
    <source>
        <strain evidence="4 5">Ve08.2h10</strain>
    </source>
</reference>
<evidence type="ECO:0000313" key="4">
    <source>
        <dbReference type="EMBL" id="KIK91529.1"/>
    </source>
</evidence>
<proteinExistence type="predicted"/>
<dbReference type="OrthoDB" id="667577at2759"/>
<sequence length="120" mass="13197">MAKTTTETSTKAATKRANAKNTKADKEDKPKRAPTAYNLFVQAQMKEWKVNNPGAPIKEAMVEIGALWRDAPENPNRGKEPKARKPKAAAPKPAKSKTKAPRPKSSDAEDSGEVSEWYAY</sequence>
<dbReference type="InParanoid" id="A0A0D0DY96"/>
<feature type="region of interest" description="Disordered" evidence="2">
    <location>
        <begin position="1"/>
        <end position="35"/>
    </location>
</feature>
<name>A0A0D0DY96_9AGAM</name>
<feature type="region of interest" description="Disordered" evidence="2">
    <location>
        <begin position="68"/>
        <end position="120"/>
    </location>
</feature>
<protein>
    <recommendedName>
        <fullName evidence="3">HMG box domain-containing protein</fullName>
    </recommendedName>
</protein>
<accession>A0A0D0DY96</accession>
<dbReference type="EMBL" id="KN825377">
    <property type="protein sequence ID" value="KIK91529.1"/>
    <property type="molecule type" value="Genomic_DNA"/>
</dbReference>
<dbReference type="AlphaFoldDB" id="A0A0D0DY96"/>
<dbReference type="GO" id="GO:0003677">
    <property type="term" value="F:DNA binding"/>
    <property type="evidence" value="ECO:0007669"/>
    <property type="project" value="UniProtKB-UniRule"/>
</dbReference>
<feature type="compositionally biased region" description="Basic and acidic residues" evidence="2">
    <location>
        <begin position="70"/>
        <end position="83"/>
    </location>
</feature>
<evidence type="ECO:0000259" key="3">
    <source>
        <dbReference type="PROSITE" id="PS50118"/>
    </source>
</evidence>
<dbReference type="InterPro" id="IPR009071">
    <property type="entry name" value="HMG_box_dom"/>
</dbReference>
<dbReference type="CDD" id="cd00084">
    <property type="entry name" value="HMG-box_SF"/>
    <property type="match status" value="1"/>
</dbReference>
<feature type="DNA-binding region" description="HMG box" evidence="1">
    <location>
        <begin position="30"/>
        <end position="98"/>
    </location>
</feature>
<keyword evidence="5" id="KW-1185">Reference proteome</keyword>
<dbReference type="Gene3D" id="1.10.30.10">
    <property type="entry name" value="High mobility group box domain"/>
    <property type="match status" value="1"/>
</dbReference>
<evidence type="ECO:0000256" key="2">
    <source>
        <dbReference type="SAM" id="MobiDB-lite"/>
    </source>
</evidence>
<dbReference type="SUPFAM" id="SSF47095">
    <property type="entry name" value="HMG-box"/>
    <property type="match status" value="1"/>
</dbReference>
<gene>
    <name evidence="4" type="ORF">PAXRUDRAFT_625911</name>
</gene>
<feature type="domain" description="HMG box" evidence="3">
    <location>
        <begin position="30"/>
        <end position="98"/>
    </location>
</feature>
<evidence type="ECO:0000313" key="5">
    <source>
        <dbReference type="Proteomes" id="UP000054538"/>
    </source>
</evidence>
<dbReference type="GO" id="GO:0005634">
    <property type="term" value="C:nucleus"/>
    <property type="evidence" value="ECO:0007669"/>
    <property type="project" value="UniProtKB-UniRule"/>
</dbReference>
<keyword evidence="1" id="KW-0539">Nucleus</keyword>
<dbReference type="InterPro" id="IPR036910">
    <property type="entry name" value="HMG_box_dom_sf"/>
</dbReference>